<evidence type="ECO:0000313" key="1">
    <source>
        <dbReference type="EMBL" id="KAH8378142.1"/>
    </source>
</evidence>
<proteinExistence type="predicted"/>
<evidence type="ECO:0000313" key="2">
    <source>
        <dbReference type="Proteomes" id="UP001200034"/>
    </source>
</evidence>
<organism evidence="1 2">
    <name type="scientific">Drosophila rubida</name>
    <dbReference type="NCBI Taxonomy" id="30044"/>
    <lineage>
        <taxon>Eukaryota</taxon>
        <taxon>Metazoa</taxon>
        <taxon>Ecdysozoa</taxon>
        <taxon>Arthropoda</taxon>
        <taxon>Hexapoda</taxon>
        <taxon>Insecta</taxon>
        <taxon>Pterygota</taxon>
        <taxon>Neoptera</taxon>
        <taxon>Endopterygota</taxon>
        <taxon>Diptera</taxon>
        <taxon>Brachycera</taxon>
        <taxon>Muscomorpha</taxon>
        <taxon>Ephydroidea</taxon>
        <taxon>Drosophilidae</taxon>
        <taxon>Drosophila</taxon>
    </lineage>
</organism>
<accession>A0AAD4K5S7</accession>
<name>A0AAD4K5S7_9MUSC</name>
<reference evidence="1" key="1">
    <citation type="journal article" date="2021" name="Mol. Ecol. Resour.">
        <title>Phylogenomic analyses of the genus Drosophila reveals genomic signals of climate adaptation.</title>
        <authorList>
            <person name="Li F."/>
            <person name="Rane R.V."/>
            <person name="Luria V."/>
            <person name="Xiong Z."/>
            <person name="Chen J."/>
            <person name="Li Z."/>
            <person name="Catullo R.A."/>
            <person name="Griffin P.C."/>
            <person name="Schiffer M."/>
            <person name="Pearce S."/>
            <person name="Lee S.F."/>
            <person name="McElroy K."/>
            <person name="Stocker A."/>
            <person name="Shirriffs J."/>
            <person name="Cockerell F."/>
            <person name="Coppin C."/>
            <person name="Sgro C.M."/>
            <person name="Karger A."/>
            <person name="Cain J.W."/>
            <person name="Weber J.A."/>
            <person name="Santpere G."/>
            <person name="Kirschner M.W."/>
            <person name="Hoffmann A.A."/>
            <person name="Oakeshott J.G."/>
            <person name="Zhang G."/>
        </authorList>
    </citation>
    <scope>NUCLEOTIDE SEQUENCE</scope>
    <source>
        <strain evidence="1">BGI-SZ-2011g</strain>
    </source>
</reference>
<gene>
    <name evidence="1" type="ORF">KR093_009608</name>
</gene>
<dbReference type="AlphaFoldDB" id="A0AAD4K5S7"/>
<sequence length="218" mass="24435">MAFRETQSAIVINSLIADLVHEATDQRLLIKEPIHHGPCQRLYDILGIAPCSTNDEDVDIYSECTVKASKTVIPALDKIHPQSDLPSDGPTKEKRCQWHSWLIPALAEDSSGDELEIYSRTDNWNKKVADIACQTEQPRFRKRLPSMVVSGDRAPTIERAPCEMNRQTIFIDAVSTAAPNVQSRPPLADRFCYMLTDFASALYCSLAIMCCCTPSMFR</sequence>
<dbReference type="Proteomes" id="UP001200034">
    <property type="component" value="Unassembled WGS sequence"/>
</dbReference>
<dbReference type="EMBL" id="JAJJHW010001127">
    <property type="protein sequence ID" value="KAH8378142.1"/>
    <property type="molecule type" value="Genomic_DNA"/>
</dbReference>
<keyword evidence="2" id="KW-1185">Reference proteome</keyword>
<comment type="caution">
    <text evidence="1">The sequence shown here is derived from an EMBL/GenBank/DDBJ whole genome shotgun (WGS) entry which is preliminary data.</text>
</comment>
<protein>
    <submittedName>
        <fullName evidence="1">Uncharacterized protein</fullName>
    </submittedName>
</protein>